<evidence type="ECO:0000313" key="1">
    <source>
        <dbReference type="EMBL" id="CAB4927179.1"/>
    </source>
</evidence>
<gene>
    <name evidence="1" type="ORF">UFOPK3614_01185</name>
</gene>
<accession>A0A6J7I8X2</accession>
<dbReference type="EMBL" id="CAFBMS010000106">
    <property type="protein sequence ID" value="CAB4927179.1"/>
    <property type="molecule type" value="Genomic_DNA"/>
</dbReference>
<reference evidence="1" key="1">
    <citation type="submission" date="2020-05" db="EMBL/GenBank/DDBJ databases">
        <authorList>
            <person name="Chiriac C."/>
            <person name="Salcher M."/>
            <person name="Ghai R."/>
            <person name="Kavagutti S V."/>
        </authorList>
    </citation>
    <scope>NUCLEOTIDE SEQUENCE</scope>
</reference>
<organism evidence="1">
    <name type="scientific">freshwater metagenome</name>
    <dbReference type="NCBI Taxonomy" id="449393"/>
    <lineage>
        <taxon>unclassified sequences</taxon>
        <taxon>metagenomes</taxon>
        <taxon>ecological metagenomes</taxon>
    </lineage>
</organism>
<protein>
    <submittedName>
        <fullName evidence="1">Unannotated protein</fullName>
    </submittedName>
</protein>
<sequence>MLRRRRHQCLRHHFHLLHCLQHLESSILLRHHFLVVVVAKLVPQKRHRRRHRLNHHFRHHKCLSDIQNFHRHRHLPKSIPCRECCLDIHRHHDPRQPPQHFLYQHNNHQENQHHRHLHLFHRMVQAHKAHRHYLIEAIQLMLLSAYPELLQ</sequence>
<dbReference type="AlphaFoldDB" id="A0A6J7I8X2"/>
<proteinExistence type="predicted"/>
<name>A0A6J7I8X2_9ZZZZ</name>